<dbReference type="InterPro" id="IPR005297">
    <property type="entry name" value="Lipoprotein_repeat"/>
</dbReference>
<sequence>MTYLTSSVDRRREPLLRIFATRLNEIYRKVAGVSTSTRRLFSVVIAIGIAATLAGCTAGGSAKVGARTSAIAVLDSKDLGDILVDGKGNVLYAFKPDNASTVSCTFGCATVWPPLSVADNASTADGDGVDVALLGKLPNPAGGHVVTYNGWPLYRYAADKAPGQHRGQDVFLNGGYWYVMKPDGKPLMP</sequence>
<dbReference type="RefSeq" id="WP_216342095.1">
    <property type="nucleotide sequence ID" value="NZ_JAHLEM010000122.1"/>
</dbReference>
<evidence type="ECO:0000313" key="2">
    <source>
        <dbReference type="Proteomes" id="UP000720508"/>
    </source>
</evidence>
<proteinExistence type="predicted"/>
<accession>A0ABS6CDU3</accession>
<dbReference type="Pfam" id="PF03640">
    <property type="entry name" value="Lipoprotein_15"/>
    <property type="match status" value="2"/>
</dbReference>
<comment type="caution">
    <text evidence="1">The sequence shown here is derived from an EMBL/GenBank/DDBJ whole genome shotgun (WGS) entry which is preliminary data.</text>
</comment>
<dbReference type="EMBL" id="JAHLEM010000122">
    <property type="protein sequence ID" value="MBU3865058.1"/>
    <property type="molecule type" value="Genomic_DNA"/>
</dbReference>
<name>A0ABS6CDU3_9ACTN</name>
<evidence type="ECO:0008006" key="3">
    <source>
        <dbReference type="Google" id="ProtNLM"/>
    </source>
</evidence>
<dbReference type="Proteomes" id="UP000720508">
    <property type="component" value="Unassembled WGS sequence"/>
</dbReference>
<protein>
    <recommendedName>
        <fullName evidence="3">Lipoprotein</fullName>
    </recommendedName>
</protein>
<keyword evidence="2" id="KW-1185">Reference proteome</keyword>
<dbReference type="PANTHER" id="PTHR39335">
    <property type="entry name" value="BLL4220 PROTEIN"/>
    <property type="match status" value="1"/>
</dbReference>
<gene>
    <name evidence="1" type="ORF">KN815_13550</name>
</gene>
<dbReference type="PANTHER" id="PTHR39335:SF1">
    <property type="entry name" value="BLL4220 PROTEIN"/>
    <property type="match status" value="1"/>
</dbReference>
<evidence type="ECO:0000313" key="1">
    <source>
        <dbReference type="EMBL" id="MBU3865058.1"/>
    </source>
</evidence>
<organism evidence="1 2">
    <name type="scientific">Streptomyces niphimycinicus</name>
    <dbReference type="NCBI Taxonomy" id="2842201"/>
    <lineage>
        <taxon>Bacteria</taxon>
        <taxon>Bacillati</taxon>
        <taxon>Actinomycetota</taxon>
        <taxon>Actinomycetes</taxon>
        <taxon>Kitasatosporales</taxon>
        <taxon>Streptomycetaceae</taxon>
        <taxon>Streptomyces</taxon>
    </lineage>
</organism>
<reference evidence="1 2" key="1">
    <citation type="submission" date="2021-06" db="EMBL/GenBank/DDBJ databases">
        <authorList>
            <person name="Pan X."/>
        </authorList>
    </citation>
    <scope>NUCLEOTIDE SEQUENCE [LARGE SCALE GENOMIC DNA]</scope>
    <source>
        <strain evidence="1 2">4503</strain>
    </source>
</reference>